<dbReference type="InterPro" id="IPR001810">
    <property type="entry name" value="F-box_dom"/>
</dbReference>
<keyword evidence="3" id="KW-1185">Reference proteome</keyword>
<dbReference type="Proteomes" id="UP000215914">
    <property type="component" value="Unassembled WGS sequence"/>
</dbReference>
<dbReference type="AlphaFoldDB" id="A0A9K3HZE8"/>
<reference evidence="2" key="1">
    <citation type="journal article" date="2017" name="Nature">
        <title>The sunflower genome provides insights into oil metabolism, flowering and Asterid evolution.</title>
        <authorList>
            <person name="Badouin H."/>
            <person name="Gouzy J."/>
            <person name="Grassa C.J."/>
            <person name="Murat F."/>
            <person name="Staton S.E."/>
            <person name="Cottret L."/>
            <person name="Lelandais-Briere C."/>
            <person name="Owens G.L."/>
            <person name="Carrere S."/>
            <person name="Mayjonade B."/>
            <person name="Legrand L."/>
            <person name="Gill N."/>
            <person name="Kane N.C."/>
            <person name="Bowers J.E."/>
            <person name="Hubner S."/>
            <person name="Bellec A."/>
            <person name="Berard A."/>
            <person name="Berges H."/>
            <person name="Blanchet N."/>
            <person name="Boniface M.C."/>
            <person name="Brunel D."/>
            <person name="Catrice O."/>
            <person name="Chaidir N."/>
            <person name="Claudel C."/>
            <person name="Donnadieu C."/>
            <person name="Faraut T."/>
            <person name="Fievet G."/>
            <person name="Helmstetter N."/>
            <person name="King M."/>
            <person name="Knapp S.J."/>
            <person name="Lai Z."/>
            <person name="Le Paslier M.C."/>
            <person name="Lippi Y."/>
            <person name="Lorenzon L."/>
            <person name="Mandel J.R."/>
            <person name="Marage G."/>
            <person name="Marchand G."/>
            <person name="Marquand E."/>
            <person name="Bret-Mestries E."/>
            <person name="Morien E."/>
            <person name="Nambeesan S."/>
            <person name="Nguyen T."/>
            <person name="Pegot-Espagnet P."/>
            <person name="Pouilly N."/>
            <person name="Raftis F."/>
            <person name="Sallet E."/>
            <person name="Schiex T."/>
            <person name="Thomas J."/>
            <person name="Vandecasteele C."/>
            <person name="Vares D."/>
            <person name="Vear F."/>
            <person name="Vautrin S."/>
            <person name="Crespi M."/>
            <person name="Mangin B."/>
            <person name="Burke J.M."/>
            <person name="Salse J."/>
            <person name="Munos S."/>
            <person name="Vincourt P."/>
            <person name="Rieseberg L.H."/>
            <person name="Langlade N.B."/>
        </authorList>
    </citation>
    <scope>NUCLEOTIDE SEQUENCE</scope>
    <source>
        <tissue evidence="2">Leaves</tissue>
    </source>
</reference>
<evidence type="ECO:0000313" key="3">
    <source>
        <dbReference type="Proteomes" id="UP000215914"/>
    </source>
</evidence>
<gene>
    <name evidence="2" type="ORF">HanXRQr2_Chr10g0448311</name>
</gene>
<comment type="caution">
    <text evidence="2">The sequence shown here is derived from an EMBL/GenBank/DDBJ whole genome shotgun (WGS) entry which is preliminary data.</text>
</comment>
<dbReference type="PANTHER" id="PTHR31672:SF13">
    <property type="entry name" value="F-BOX PROTEIN CPR30-LIKE"/>
    <property type="match status" value="1"/>
</dbReference>
<dbReference type="Gramene" id="mRNA:HanXRQr2_Chr10g0448311">
    <property type="protein sequence ID" value="mRNA:HanXRQr2_Chr10g0448311"/>
    <property type="gene ID" value="HanXRQr2_Chr10g0448311"/>
</dbReference>
<dbReference type="EMBL" id="MNCJ02000325">
    <property type="protein sequence ID" value="KAF5787036.1"/>
    <property type="molecule type" value="Genomic_DNA"/>
</dbReference>
<dbReference type="InterPro" id="IPR036047">
    <property type="entry name" value="F-box-like_dom_sf"/>
</dbReference>
<organism evidence="2 3">
    <name type="scientific">Helianthus annuus</name>
    <name type="common">Common sunflower</name>
    <dbReference type="NCBI Taxonomy" id="4232"/>
    <lineage>
        <taxon>Eukaryota</taxon>
        <taxon>Viridiplantae</taxon>
        <taxon>Streptophyta</taxon>
        <taxon>Embryophyta</taxon>
        <taxon>Tracheophyta</taxon>
        <taxon>Spermatophyta</taxon>
        <taxon>Magnoliopsida</taxon>
        <taxon>eudicotyledons</taxon>
        <taxon>Gunneridae</taxon>
        <taxon>Pentapetalae</taxon>
        <taxon>asterids</taxon>
        <taxon>campanulids</taxon>
        <taxon>Asterales</taxon>
        <taxon>Asteraceae</taxon>
        <taxon>Asteroideae</taxon>
        <taxon>Heliantheae alliance</taxon>
        <taxon>Heliantheae</taxon>
        <taxon>Helianthus</taxon>
    </lineage>
</organism>
<accession>A0A9K3HZE8</accession>
<proteinExistence type="predicted"/>
<feature type="domain" description="F-box" evidence="1">
    <location>
        <begin position="3"/>
        <end position="39"/>
    </location>
</feature>
<reference evidence="2" key="2">
    <citation type="submission" date="2020-06" db="EMBL/GenBank/DDBJ databases">
        <title>Helianthus annuus Genome sequencing and assembly Release 2.</title>
        <authorList>
            <person name="Gouzy J."/>
            <person name="Langlade N."/>
            <person name="Munos S."/>
        </authorList>
    </citation>
    <scope>NUCLEOTIDE SEQUENCE</scope>
    <source>
        <tissue evidence="2">Leaves</tissue>
    </source>
</reference>
<protein>
    <submittedName>
        <fullName evidence="2">F-box-like domain superfamily protein</fullName>
    </submittedName>
</protein>
<evidence type="ECO:0000259" key="1">
    <source>
        <dbReference type="Pfam" id="PF12937"/>
    </source>
</evidence>
<dbReference type="PANTHER" id="PTHR31672">
    <property type="entry name" value="BNACNNG10540D PROTEIN"/>
    <property type="match status" value="1"/>
</dbReference>
<dbReference type="Pfam" id="PF12937">
    <property type="entry name" value="F-box-like"/>
    <property type="match status" value="1"/>
</dbReference>
<name>A0A9K3HZE8_HELAN</name>
<sequence>MSELLVEILMYGTFTKLSARDIGRCKLVCKKWLSILSTPEFPLIHCRSTSPSATKWVLAKLDRCGSLEKLFYARTCFCGPKMMSVKPFKTRPDELMILGSLDGMLCVCLEETSQILIWNPLTQASTTLSSCESHGFFKKDSDSAAFYVDSANEYKVLHVIRRRGTEAVYIYSTRYYIPGGKLRTFCLLSMSILRFDVNLEQFSSVPLPRDFNGGGFDGSLVSIAGQLHIFMHYKYDMYYFGLCKLGYEEWINLWVLPCIGVVPSSFLGFVEYVDSTDEMLLMTTCGDIYMLDMKTMQVGYYFPWKYMTAL</sequence>
<dbReference type="SUPFAM" id="SSF81383">
    <property type="entry name" value="F-box domain"/>
    <property type="match status" value="1"/>
</dbReference>
<dbReference type="InterPro" id="IPR050796">
    <property type="entry name" value="SCF_F-box_component"/>
</dbReference>
<evidence type="ECO:0000313" key="2">
    <source>
        <dbReference type="EMBL" id="KAF5787036.1"/>
    </source>
</evidence>